<protein>
    <submittedName>
        <fullName evidence="1">Uncharacterized protein</fullName>
    </submittedName>
</protein>
<organism evidence="1 2">
    <name type="scientific">Neofusicoccum parvum</name>
    <dbReference type="NCBI Taxonomy" id="310453"/>
    <lineage>
        <taxon>Eukaryota</taxon>
        <taxon>Fungi</taxon>
        <taxon>Dikarya</taxon>
        <taxon>Ascomycota</taxon>
        <taxon>Pezizomycotina</taxon>
        <taxon>Dothideomycetes</taxon>
        <taxon>Dothideomycetes incertae sedis</taxon>
        <taxon>Botryosphaeriales</taxon>
        <taxon>Botryosphaeriaceae</taxon>
        <taxon>Neofusicoccum</taxon>
    </lineage>
</organism>
<proteinExistence type="predicted"/>
<reference evidence="1" key="1">
    <citation type="submission" date="2024-09" db="EMBL/GenBank/DDBJ databases">
        <title>Draft Genome Sequences of Neofusicoccum parvum.</title>
        <authorList>
            <person name="Ashida A."/>
            <person name="Camagna M."/>
            <person name="Tanaka A."/>
            <person name="Takemoto D."/>
        </authorList>
    </citation>
    <scope>NUCLEOTIDE SEQUENCE</scope>
    <source>
        <strain evidence="1">PPO83</strain>
    </source>
</reference>
<name>A0ACB5RTV9_9PEZI</name>
<comment type="caution">
    <text evidence="1">The sequence shown here is derived from an EMBL/GenBank/DDBJ whole genome shotgun (WGS) entry which is preliminary data.</text>
</comment>
<evidence type="ECO:0000313" key="1">
    <source>
        <dbReference type="EMBL" id="GME23873.1"/>
    </source>
</evidence>
<accession>A0ACB5RTV9</accession>
<evidence type="ECO:0000313" key="2">
    <source>
        <dbReference type="Proteomes" id="UP001165186"/>
    </source>
</evidence>
<gene>
    <name evidence="1" type="primary">g8608</name>
    <name evidence="1" type="ORF">NpPPO83_00008608</name>
</gene>
<dbReference type="EMBL" id="BSXG01000009">
    <property type="protein sequence ID" value="GME23873.1"/>
    <property type="molecule type" value="Genomic_DNA"/>
</dbReference>
<sequence>MSLSPARPAAPLNPRSPSDATTLLPLHRRYTCGLTDVDCGNGYCCSVAHECVQQSGQTLCRLPGFASADQTAEPASDAATAAATSSASQTICLSGSSTGDCVALGADGTASSSSGSSGLSAGAMAGVVVGVVAALAVVIVAVVFCLCARRRRKRREAAAGAAGRKEAGGGGYATQMPLGYQPVGGGDGLVDMYGGSNVGKMQGGVSGKAEVMGDTTLPPAVQELPGSEVGRPVELDAGTEKK</sequence>
<dbReference type="Proteomes" id="UP001165186">
    <property type="component" value="Unassembled WGS sequence"/>
</dbReference>
<keyword evidence="2" id="KW-1185">Reference proteome</keyword>